<keyword evidence="4" id="KW-1185">Reference proteome</keyword>
<accession>A0A0C3EYT8</accession>
<dbReference type="OrthoDB" id="391988at2759"/>
<dbReference type="Gene3D" id="3.40.50.300">
    <property type="entry name" value="P-loop containing nucleotide triphosphate hydrolases"/>
    <property type="match status" value="1"/>
</dbReference>
<feature type="domain" description="G" evidence="2">
    <location>
        <begin position="132"/>
        <end position="249"/>
    </location>
</feature>
<keyword evidence="1" id="KW-1133">Transmembrane helix</keyword>
<dbReference type="Pfam" id="PF01926">
    <property type="entry name" value="MMR_HSR1"/>
    <property type="match status" value="1"/>
</dbReference>
<evidence type="ECO:0000313" key="3">
    <source>
        <dbReference type="EMBL" id="KIM77680.1"/>
    </source>
</evidence>
<evidence type="ECO:0000256" key="1">
    <source>
        <dbReference type="SAM" id="Phobius"/>
    </source>
</evidence>
<keyword evidence="1" id="KW-0472">Membrane</keyword>
<reference evidence="3 4" key="1">
    <citation type="submission" date="2014-04" db="EMBL/GenBank/DDBJ databases">
        <authorList>
            <consortium name="DOE Joint Genome Institute"/>
            <person name="Kuo A."/>
            <person name="Tarkka M."/>
            <person name="Buscot F."/>
            <person name="Kohler A."/>
            <person name="Nagy L.G."/>
            <person name="Floudas D."/>
            <person name="Copeland A."/>
            <person name="Barry K.W."/>
            <person name="Cichocki N."/>
            <person name="Veneault-Fourrey C."/>
            <person name="LaButti K."/>
            <person name="Lindquist E.A."/>
            <person name="Lipzen A."/>
            <person name="Lundell T."/>
            <person name="Morin E."/>
            <person name="Murat C."/>
            <person name="Sun H."/>
            <person name="Tunlid A."/>
            <person name="Henrissat B."/>
            <person name="Grigoriev I.V."/>
            <person name="Hibbett D.S."/>
            <person name="Martin F."/>
            <person name="Nordberg H.P."/>
            <person name="Cantor M.N."/>
            <person name="Hua S.X."/>
        </authorList>
    </citation>
    <scope>NUCLEOTIDE SEQUENCE [LARGE SCALE GENOMIC DNA]</scope>
    <source>
        <strain evidence="3 4">F 1598</strain>
    </source>
</reference>
<sequence length="576" mass="63707">MTARNPGPAVASPAVASINSVSVRANKSLKSIELFLDEQLNPATWERIDERGLQAAFNSFHLFESSSHQIIFNLHYHRHLGPFSIPRKVQQISIDASEIISQDRGDEDKREWTKSHDGADITIRYSLEIVTPTGVGKSSVINAAFGITHAHVSDSNVGVSDINTEIISGANDQFVLHDSQGFEPGEDNNFKTVKNFIESRSAMPDLKDKIHAIWLCFGIPRAEGRILETGIEKLLRLEHQTPIITVFTKYDLLISRLKRNMAGSKSLVEDAKREADAIIKKACIEPLEKVAGKEVANVTVSIDSGYEYTLSNLVQLTFDLVKTKVATEASVVTAIAQRVNPGVNIEGCIAVGRMNIDNIQVPPIKDTGKAWHRHLGSKEFKALITNLVDDLSQNSASDPKETISVGMSMAGTMAGIVSALGGPAAPIIMPIAGCFVLAKWVYDVYQKSHDTLRRLMAYIVDLTLVMQNVFWLVAIYRVPVSRRLAKLAFKTYKESIMMSDVHEEIRKHIEGQSVLDRLRRDSALDKIIELLNGNRINTAEMFELKEDIGNINLSGKDDETCAMYLSGLARASRSQN</sequence>
<dbReference type="Proteomes" id="UP000054166">
    <property type="component" value="Unassembled WGS sequence"/>
</dbReference>
<dbReference type="InterPro" id="IPR027417">
    <property type="entry name" value="P-loop_NTPase"/>
</dbReference>
<dbReference type="EMBL" id="KN833022">
    <property type="protein sequence ID" value="KIM77680.1"/>
    <property type="molecule type" value="Genomic_DNA"/>
</dbReference>
<proteinExistence type="predicted"/>
<gene>
    <name evidence="3" type="ORF">PILCRDRAFT_90990</name>
</gene>
<protein>
    <recommendedName>
        <fullName evidence="2">G domain-containing protein</fullName>
    </recommendedName>
</protein>
<dbReference type="SUPFAM" id="SSF52540">
    <property type="entry name" value="P-loop containing nucleoside triphosphate hydrolases"/>
    <property type="match status" value="1"/>
</dbReference>
<organism evidence="3 4">
    <name type="scientific">Piloderma croceum (strain F 1598)</name>
    <dbReference type="NCBI Taxonomy" id="765440"/>
    <lineage>
        <taxon>Eukaryota</taxon>
        <taxon>Fungi</taxon>
        <taxon>Dikarya</taxon>
        <taxon>Basidiomycota</taxon>
        <taxon>Agaricomycotina</taxon>
        <taxon>Agaricomycetes</taxon>
        <taxon>Agaricomycetidae</taxon>
        <taxon>Atheliales</taxon>
        <taxon>Atheliaceae</taxon>
        <taxon>Piloderma</taxon>
    </lineage>
</organism>
<reference evidence="4" key="2">
    <citation type="submission" date="2015-01" db="EMBL/GenBank/DDBJ databases">
        <title>Evolutionary Origins and Diversification of the Mycorrhizal Mutualists.</title>
        <authorList>
            <consortium name="DOE Joint Genome Institute"/>
            <consortium name="Mycorrhizal Genomics Consortium"/>
            <person name="Kohler A."/>
            <person name="Kuo A."/>
            <person name="Nagy L.G."/>
            <person name="Floudas D."/>
            <person name="Copeland A."/>
            <person name="Barry K.W."/>
            <person name="Cichocki N."/>
            <person name="Veneault-Fourrey C."/>
            <person name="LaButti K."/>
            <person name="Lindquist E.A."/>
            <person name="Lipzen A."/>
            <person name="Lundell T."/>
            <person name="Morin E."/>
            <person name="Murat C."/>
            <person name="Riley R."/>
            <person name="Ohm R."/>
            <person name="Sun H."/>
            <person name="Tunlid A."/>
            <person name="Henrissat B."/>
            <person name="Grigoriev I.V."/>
            <person name="Hibbett D.S."/>
            <person name="Martin F."/>
        </authorList>
    </citation>
    <scope>NUCLEOTIDE SEQUENCE [LARGE SCALE GENOMIC DNA]</scope>
    <source>
        <strain evidence="4">F 1598</strain>
    </source>
</reference>
<evidence type="ECO:0000313" key="4">
    <source>
        <dbReference type="Proteomes" id="UP000054166"/>
    </source>
</evidence>
<dbReference type="AlphaFoldDB" id="A0A0C3EYT8"/>
<dbReference type="InterPro" id="IPR006073">
    <property type="entry name" value="GTP-bd"/>
</dbReference>
<dbReference type="GO" id="GO:0005525">
    <property type="term" value="F:GTP binding"/>
    <property type="evidence" value="ECO:0007669"/>
    <property type="project" value="InterPro"/>
</dbReference>
<keyword evidence="1" id="KW-0812">Transmembrane</keyword>
<evidence type="ECO:0000259" key="2">
    <source>
        <dbReference type="Pfam" id="PF01926"/>
    </source>
</evidence>
<feature type="transmembrane region" description="Helical" evidence="1">
    <location>
        <begin position="455"/>
        <end position="476"/>
    </location>
</feature>
<dbReference type="CDD" id="cd00882">
    <property type="entry name" value="Ras_like_GTPase"/>
    <property type="match status" value="1"/>
</dbReference>
<name>A0A0C3EYT8_PILCF</name>
<dbReference type="HOGENOM" id="CLU_023805_2_2_1"/>
<dbReference type="InParanoid" id="A0A0C3EYT8"/>